<dbReference type="SUPFAM" id="SSF46689">
    <property type="entry name" value="Homeodomain-like"/>
    <property type="match status" value="1"/>
</dbReference>
<dbReference type="GO" id="GO:0005634">
    <property type="term" value="C:nucleus"/>
    <property type="evidence" value="ECO:0007669"/>
    <property type="project" value="UniProtKB-SubCell"/>
</dbReference>
<proteinExistence type="predicted"/>
<sequence length="100" mass="11347">MSKKREAIVALHAEGWTTKDIEKLLKVPIRMVQNVLNRFSLWSLLEARACAKPHKSLKALRKALKKAWNEIPMEDIRAAIDAIPKRLDACIAAQGGRFEK</sequence>
<dbReference type="GO" id="GO:0003676">
    <property type="term" value="F:nucleic acid binding"/>
    <property type="evidence" value="ECO:0007669"/>
    <property type="project" value="InterPro"/>
</dbReference>
<protein>
    <submittedName>
        <fullName evidence="3">Homeodomain-like domain-containing protein</fullName>
    </submittedName>
</protein>
<dbReference type="Proteomes" id="UP000887540">
    <property type="component" value="Unplaced"/>
</dbReference>
<dbReference type="InterPro" id="IPR009057">
    <property type="entry name" value="Homeodomain-like_sf"/>
</dbReference>
<dbReference type="AlphaFoldDB" id="A0A914DVF5"/>
<dbReference type="WBParaSite" id="ACRNAN_scaffold4338.g18697.t1">
    <property type="protein sequence ID" value="ACRNAN_scaffold4338.g18697.t1"/>
    <property type="gene ID" value="ACRNAN_scaffold4338.g18697"/>
</dbReference>
<organism evidence="2 3">
    <name type="scientific">Acrobeloides nanus</name>
    <dbReference type="NCBI Taxonomy" id="290746"/>
    <lineage>
        <taxon>Eukaryota</taxon>
        <taxon>Metazoa</taxon>
        <taxon>Ecdysozoa</taxon>
        <taxon>Nematoda</taxon>
        <taxon>Chromadorea</taxon>
        <taxon>Rhabditida</taxon>
        <taxon>Tylenchina</taxon>
        <taxon>Cephalobomorpha</taxon>
        <taxon>Cephaloboidea</taxon>
        <taxon>Cephalobidae</taxon>
        <taxon>Acrobeloides</taxon>
    </lineage>
</organism>
<dbReference type="Gene3D" id="3.30.420.10">
    <property type="entry name" value="Ribonuclease H-like superfamily/Ribonuclease H"/>
    <property type="match status" value="1"/>
</dbReference>
<keyword evidence="2" id="KW-1185">Reference proteome</keyword>
<reference evidence="3" key="1">
    <citation type="submission" date="2022-11" db="UniProtKB">
        <authorList>
            <consortium name="WormBaseParasite"/>
        </authorList>
    </citation>
    <scope>IDENTIFICATION</scope>
</reference>
<comment type="subcellular location">
    <subcellularLocation>
        <location evidence="1">Nucleus</location>
    </subcellularLocation>
</comment>
<accession>A0A914DVF5</accession>
<evidence type="ECO:0000256" key="1">
    <source>
        <dbReference type="ARBA" id="ARBA00004123"/>
    </source>
</evidence>
<name>A0A914DVF5_9BILA</name>
<evidence type="ECO:0000313" key="3">
    <source>
        <dbReference type="WBParaSite" id="ACRNAN_scaffold4338.g18697.t1"/>
    </source>
</evidence>
<evidence type="ECO:0000313" key="2">
    <source>
        <dbReference type="Proteomes" id="UP000887540"/>
    </source>
</evidence>
<dbReference type="InterPro" id="IPR036397">
    <property type="entry name" value="RNaseH_sf"/>
</dbReference>